<comment type="caution">
    <text evidence="2">The sequence shown here is derived from an EMBL/GenBank/DDBJ whole genome shotgun (WGS) entry which is preliminary data.</text>
</comment>
<keyword evidence="3" id="KW-1185">Reference proteome</keyword>
<evidence type="ECO:0000313" key="2">
    <source>
        <dbReference type="EMBL" id="TVY73189.1"/>
    </source>
</evidence>
<dbReference type="InterPro" id="IPR028116">
    <property type="entry name" value="Cis-CaaD-like"/>
</dbReference>
<dbReference type="Gene3D" id="3.30.429.10">
    <property type="entry name" value="Macrophage Migration Inhibitory Factor"/>
    <property type="match status" value="1"/>
</dbReference>
<feature type="domain" description="Tautomerase cis-CaaD-like" evidence="1">
    <location>
        <begin position="1"/>
        <end position="145"/>
    </location>
</feature>
<dbReference type="EMBL" id="QGMK01001157">
    <property type="protein sequence ID" value="TVY73189.1"/>
    <property type="molecule type" value="Genomic_DNA"/>
</dbReference>
<evidence type="ECO:0000313" key="3">
    <source>
        <dbReference type="Proteomes" id="UP000469558"/>
    </source>
</evidence>
<dbReference type="AlphaFoldDB" id="A0A8T9C045"/>
<dbReference type="Proteomes" id="UP000469558">
    <property type="component" value="Unassembled WGS sequence"/>
</dbReference>
<dbReference type="InterPro" id="IPR014347">
    <property type="entry name" value="Tautomerase/MIF_sf"/>
</dbReference>
<protein>
    <recommendedName>
        <fullName evidence="1">Tautomerase cis-CaaD-like domain-containing protein</fullName>
    </recommendedName>
</protein>
<dbReference type="Pfam" id="PF14832">
    <property type="entry name" value="Tautomerase_3"/>
    <property type="match status" value="1"/>
</dbReference>
<feature type="non-terminal residue" evidence="2">
    <location>
        <position position="1"/>
    </location>
</feature>
<name>A0A8T9C045_9HELO</name>
<dbReference type="OrthoDB" id="2129288at2759"/>
<accession>A0A8T9C045</accession>
<evidence type="ECO:0000259" key="1">
    <source>
        <dbReference type="Pfam" id="PF14832"/>
    </source>
</evidence>
<proteinExistence type="predicted"/>
<reference evidence="2 3" key="1">
    <citation type="submission" date="2018-05" db="EMBL/GenBank/DDBJ databases">
        <title>Genome sequencing and assembly of the regulated plant pathogen Lachnellula willkommii and related sister species for the development of diagnostic species identification markers.</title>
        <authorList>
            <person name="Giroux E."/>
            <person name="Bilodeau G."/>
        </authorList>
    </citation>
    <scope>NUCLEOTIDE SEQUENCE [LARGE SCALE GENOMIC DNA]</scope>
    <source>
        <strain evidence="2 3">CBS 268.59</strain>
    </source>
</reference>
<sequence length="153" mass="17916">PFLKFYTSPNQLTAAEKQDLATVLTARYAKAMPAFFVDIVFHEIPEDSFFTGGKKTDGKFVRLSMEHIAVNLAQEGEKGEQMTKTFLGFVGEVLRERFEHRGWRYDLLLWEFNIVDSDKKYWRLQGFEMPPLDSEAIEVWKREQRGSEWKEAV</sequence>
<gene>
    <name evidence="2" type="ORF">LSUE1_G006630</name>
</gene>
<organism evidence="2 3">
    <name type="scientific">Lachnellula suecica</name>
    <dbReference type="NCBI Taxonomy" id="602035"/>
    <lineage>
        <taxon>Eukaryota</taxon>
        <taxon>Fungi</taxon>
        <taxon>Dikarya</taxon>
        <taxon>Ascomycota</taxon>
        <taxon>Pezizomycotina</taxon>
        <taxon>Leotiomycetes</taxon>
        <taxon>Helotiales</taxon>
        <taxon>Lachnaceae</taxon>
        <taxon>Lachnellula</taxon>
    </lineage>
</organism>